<dbReference type="RefSeq" id="WP_205184626.1">
    <property type="nucleotide sequence ID" value="NZ_JAFBFC010000001.1"/>
</dbReference>
<dbReference type="PANTHER" id="PTHR43198">
    <property type="entry name" value="BIFUNCTIONAL TH2 PROTEIN"/>
    <property type="match status" value="1"/>
</dbReference>
<feature type="domain" description="Thiaminase-2/PQQC" evidence="10">
    <location>
        <begin position="11"/>
        <end position="216"/>
    </location>
</feature>
<evidence type="ECO:0000256" key="1">
    <source>
        <dbReference type="ARBA" id="ARBA00001881"/>
    </source>
</evidence>
<evidence type="ECO:0000313" key="11">
    <source>
        <dbReference type="EMBL" id="MBM7702192.1"/>
    </source>
</evidence>
<evidence type="ECO:0000256" key="7">
    <source>
        <dbReference type="ARBA" id="ARBA00022977"/>
    </source>
</evidence>
<evidence type="ECO:0000256" key="5">
    <source>
        <dbReference type="ARBA" id="ARBA00012684"/>
    </source>
</evidence>
<dbReference type="PIRSF" id="PIRSF003170">
    <property type="entry name" value="Pet18p"/>
    <property type="match status" value="1"/>
</dbReference>
<comment type="pathway">
    <text evidence="2 9">Cofactor biosynthesis; thiamine diphosphate biosynthesis.</text>
</comment>
<keyword evidence="12" id="KW-1185">Reference proteome</keyword>
<dbReference type="CDD" id="cd19360">
    <property type="entry name" value="TenA_C_SaTenA-like"/>
    <property type="match status" value="1"/>
</dbReference>
<dbReference type="EC" id="3.5.99.2" evidence="5 9"/>
<gene>
    <name evidence="11" type="ORF">JOC83_001018</name>
</gene>
<dbReference type="Pfam" id="PF03070">
    <property type="entry name" value="TENA_THI-4"/>
    <property type="match status" value="1"/>
</dbReference>
<evidence type="ECO:0000313" key="12">
    <source>
        <dbReference type="Proteomes" id="UP000809829"/>
    </source>
</evidence>
<dbReference type="Gene3D" id="1.20.910.10">
    <property type="entry name" value="Heme oxygenase-like"/>
    <property type="match status" value="1"/>
</dbReference>
<dbReference type="InterPro" id="IPR016084">
    <property type="entry name" value="Haem_Oase-like_multi-hlx"/>
</dbReference>
<dbReference type="InterPro" id="IPR026285">
    <property type="entry name" value="TenA_E"/>
</dbReference>
<dbReference type="SUPFAM" id="SSF48613">
    <property type="entry name" value="Heme oxygenase-like"/>
    <property type="match status" value="1"/>
</dbReference>
<keyword evidence="9 11" id="KW-0378">Hydrolase</keyword>
<proteinExistence type="inferred from homology"/>
<keyword evidence="7 9" id="KW-0784">Thiamine biosynthesis</keyword>
<dbReference type="NCBIfam" id="TIGR04306">
    <property type="entry name" value="salvage_TenA"/>
    <property type="match status" value="1"/>
</dbReference>
<name>A0ABS2QTB0_9BACI</name>
<evidence type="ECO:0000256" key="8">
    <source>
        <dbReference type="ARBA" id="ARBA00048337"/>
    </source>
</evidence>
<organism evidence="11 12">
    <name type="scientific">Priestia iocasae</name>
    <dbReference type="NCBI Taxonomy" id="2291674"/>
    <lineage>
        <taxon>Bacteria</taxon>
        <taxon>Bacillati</taxon>
        <taxon>Bacillota</taxon>
        <taxon>Bacilli</taxon>
        <taxon>Bacillales</taxon>
        <taxon>Bacillaceae</taxon>
        <taxon>Priestia</taxon>
    </lineage>
</organism>
<dbReference type="GO" id="GO:0050334">
    <property type="term" value="F:thiaminase activity"/>
    <property type="evidence" value="ECO:0007669"/>
    <property type="project" value="UniProtKB-EC"/>
</dbReference>
<comment type="subunit">
    <text evidence="4">Homotetramer.</text>
</comment>
<evidence type="ECO:0000256" key="2">
    <source>
        <dbReference type="ARBA" id="ARBA00004948"/>
    </source>
</evidence>
<evidence type="ECO:0000256" key="4">
    <source>
        <dbReference type="ARBA" id="ARBA00011881"/>
    </source>
</evidence>
<comment type="similarity">
    <text evidence="3 9">Belongs to the TenA family.</text>
</comment>
<comment type="function">
    <text evidence="9">Catalyzes an amino-pyrimidine hydrolysis reaction at the C5' of the pyrimidine moiety of thiamine compounds, a reaction that is part of a thiamine salvage pathway. Thus, catalyzes the conversion of 4-amino-5-aminomethyl-2-methylpyrimidine to 4-amino-5-hydroxymethyl-2-methylpyrimidine (HMP).</text>
</comment>
<protein>
    <recommendedName>
        <fullName evidence="6 9">Aminopyrimidine aminohydrolase</fullName>
        <ecNumber evidence="5 9">3.5.99.2</ecNumber>
    </recommendedName>
</protein>
<comment type="catalytic activity">
    <reaction evidence="1 9">
        <text>4-amino-5-aminomethyl-2-methylpyrimidine + H2O = 4-amino-5-hydroxymethyl-2-methylpyrimidine + NH4(+)</text>
        <dbReference type="Rhea" id="RHEA:31799"/>
        <dbReference type="ChEBI" id="CHEBI:15377"/>
        <dbReference type="ChEBI" id="CHEBI:16892"/>
        <dbReference type="ChEBI" id="CHEBI:28938"/>
        <dbReference type="ChEBI" id="CHEBI:63416"/>
        <dbReference type="EC" id="3.5.99.2"/>
    </reaction>
</comment>
<reference evidence="11 12" key="1">
    <citation type="submission" date="2021-01" db="EMBL/GenBank/DDBJ databases">
        <title>Genomic Encyclopedia of Type Strains, Phase IV (KMG-IV): sequencing the most valuable type-strain genomes for metagenomic binning, comparative biology and taxonomic classification.</title>
        <authorList>
            <person name="Goeker M."/>
        </authorList>
    </citation>
    <scope>NUCLEOTIDE SEQUENCE [LARGE SCALE GENOMIC DNA]</scope>
    <source>
        <strain evidence="11 12">DSM 104297</strain>
    </source>
</reference>
<dbReference type="InterPro" id="IPR027574">
    <property type="entry name" value="Thiaminase_II"/>
</dbReference>
<evidence type="ECO:0000256" key="6">
    <source>
        <dbReference type="ARBA" id="ARBA00013647"/>
    </source>
</evidence>
<comment type="caution">
    <text evidence="11">The sequence shown here is derived from an EMBL/GenBank/DDBJ whole genome shotgun (WGS) entry which is preliminary data.</text>
</comment>
<comment type="catalytic activity">
    <reaction evidence="8 9">
        <text>thiamine + H2O = 5-(2-hydroxyethyl)-4-methylthiazole + 4-amino-5-hydroxymethyl-2-methylpyrimidine + H(+)</text>
        <dbReference type="Rhea" id="RHEA:17509"/>
        <dbReference type="ChEBI" id="CHEBI:15377"/>
        <dbReference type="ChEBI" id="CHEBI:15378"/>
        <dbReference type="ChEBI" id="CHEBI:16892"/>
        <dbReference type="ChEBI" id="CHEBI:17957"/>
        <dbReference type="ChEBI" id="CHEBI:18385"/>
        <dbReference type="EC" id="3.5.99.2"/>
    </reaction>
</comment>
<dbReference type="InterPro" id="IPR004305">
    <property type="entry name" value="Thiaminase-2/PQQC"/>
</dbReference>
<accession>A0ABS2QTB0</accession>
<dbReference type="InterPro" id="IPR050967">
    <property type="entry name" value="Thiamine_Salvage_TenA"/>
</dbReference>
<evidence type="ECO:0000259" key="10">
    <source>
        <dbReference type="Pfam" id="PF03070"/>
    </source>
</evidence>
<sequence>MSFSAELRLEADHIYQAIFNHPFVKGIGEGNVPKEALIHYVSQDFEYLTAFVRIYAAAITKCENREEMAVFNEGISFVLNSEIHPHNNFCEVAGVKYEDLHHEPLAPTASHYIKHMMTVAHTGSLGEIIAVLLPCPWTYLEIGQKLIKDINLEPTHPFYEWITFYGAEKVNSSTQWYCDKLDELAAQASEEERAKMKDHFIKSCELEYLFWDMAYKQEKWLFPKTETLI</sequence>
<dbReference type="PANTHER" id="PTHR43198:SF2">
    <property type="entry name" value="SI:CH1073-67J19.1-RELATED"/>
    <property type="match status" value="1"/>
</dbReference>
<evidence type="ECO:0000256" key="9">
    <source>
        <dbReference type="PIRNR" id="PIRNR003170"/>
    </source>
</evidence>
<dbReference type="Proteomes" id="UP000809829">
    <property type="component" value="Unassembled WGS sequence"/>
</dbReference>
<dbReference type="EMBL" id="JAFBFC010000001">
    <property type="protein sequence ID" value="MBM7702192.1"/>
    <property type="molecule type" value="Genomic_DNA"/>
</dbReference>
<evidence type="ECO:0000256" key="3">
    <source>
        <dbReference type="ARBA" id="ARBA00010264"/>
    </source>
</evidence>